<feature type="coiled-coil region" evidence="1">
    <location>
        <begin position="46"/>
        <end position="102"/>
    </location>
</feature>
<dbReference type="Gene3D" id="1.20.120.20">
    <property type="entry name" value="Apolipoprotein"/>
    <property type="match status" value="1"/>
</dbReference>
<evidence type="ECO:0000256" key="2">
    <source>
        <dbReference type="SAM" id="SignalP"/>
    </source>
</evidence>
<proteinExistence type="predicted"/>
<keyword evidence="4" id="KW-1185">Reference proteome</keyword>
<dbReference type="SUPFAM" id="SSF58113">
    <property type="entry name" value="Apolipoprotein A-I"/>
    <property type="match status" value="1"/>
</dbReference>
<dbReference type="OrthoDB" id="1493503at2"/>
<organism evidence="3 4">
    <name type="scientific">Neolewinella litorea</name>
    <dbReference type="NCBI Taxonomy" id="2562452"/>
    <lineage>
        <taxon>Bacteria</taxon>
        <taxon>Pseudomonadati</taxon>
        <taxon>Bacteroidota</taxon>
        <taxon>Saprospiria</taxon>
        <taxon>Saprospirales</taxon>
        <taxon>Lewinellaceae</taxon>
        <taxon>Neolewinella</taxon>
    </lineage>
</organism>
<feature type="signal peptide" evidence="2">
    <location>
        <begin position="1"/>
        <end position="22"/>
    </location>
</feature>
<gene>
    <name evidence="3" type="ORF">E4021_03100</name>
</gene>
<dbReference type="Proteomes" id="UP000308528">
    <property type="component" value="Unassembled WGS sequence"/>
</dbReference>
<evidence type="ECO:0000313" key="3">
    <source>
        <dbReference type="EMBL" id="THH41597.1"/>
    </source>
</evidence>
<evidence type="ECO:0000313" key="4">
    <source>
        <dbReference type="Proteomes" id="UP000308528"/>
    </source>
</evidence>
<feature type="chain" id="PRO_5020472348" evidence="2">
    <location>
        <begin position="23"/>
        <end position="154"/>
    </location>
</feature>
<dbReference type="EMBL" id="SRSF01000001">
    <property type="protein sequence ID" value="THH41597.1"/>
    <property type="molecule type" value="Genomic_DNA"/>
</dbReference>
<dbReference type="AlphaFoldDB" id="A0A4S4NQZ3"/>
<keyword evidence="2" id="KW-0732">Signal</keyword>
<protein>
    <submittedName>
        <fullName evidence="3">Uncharacterized protein</fullName>
    </submittedName>
</protein>
<sequence>MKIRILSLALLLTFSGLFYSCAENSPADNAADEIEYETENALSNVGAEVRAQSDELEREFQDARTNIDARMTELERDMEGASEEARMEMEEEYNQLEAYRNDIDMRMERVGANWEAGWNDFEGDINQGWNDFRRESDELLTNIERTFDPEGDLE</sequence>
<evidence type="ECO:0000256" key="1">
    <source>
        <dbReference type="SAM" id="Coils"/>
    </source>
</evidence>
<comment type="caution">
    <text evidence="3">The sequence shown here is derived from an EMBL/GenBank/DDBJ whole genome shotgun (WGS) entry which is preliminary data.</text>
</comment>
<dbReference type="PROSITE" id="PS51257">
    <property type="entry name" value="PROKAR_LIPOPROTEIN"/>
    <property type="match status" value="1"/>
</dbReference>
<reference evidence="3 4" key="1">
    <citation type="submission" date="2019-04" db="EMBL/GenBank/DDBJ databases">
        <title>Lewinella litorea sp. nov., isolated from a marine sand.</title>
        <authorList>
            <person name="Yoon J.-H."/>
        </authorList>
    </citation>
    <scope>NUCLEOTIDE SEQUENCE [LARGE SCALE GENOMIC DNA]</scope>
    <source>
        <strain evidence="3 4">HSMS-39</strain>
    </source>
</reference>
<dbReference type="RefSeq" id="WP_136456441.1">
    <property type="nucleotide sequence ID" value="NZ_SRSF01000001.1"/>
</dbReference>
<accession>A0A4S4NQZ3</accession>
<keyword evidence="1" id="KW-0175">Coiled coil</keyword>
<name>A0A4S4NQZ3_9BACT</name>